<feature type="compositionally biased region" description="Low complexity" evidence="3">
    <location>
        <begin position="45"/>
        <end position="84"/>
    </location>
</feature>
<evidence type="ECO:0000313" key="4">
    <source>
        <dbReference type="EMBL" id="GAY56410.1"/>
    </source>
</evidence>
<feature type="region of interest" description="Disordered" evidence="3">
    <location>
        <begin position="40"/>
        <end position="84"/>
    </location>
</feature>
<reference evidence="4 5" key="1">
    <citation type="journal article" date="2017" name="Front. Genet.">
        <title>Draft sequencing of the heterozygous diploid genome of Satsuma (Citrus unshiu Marc.) using a hybrid assembly approach.</title>
        <authorList>
            <person name="Shimizu T."/>
            <person name="Tanizawa Y."/>
            <person name="Mochizuki T."/>
            <person name="Nagasaki H."/>
            <person name="Yoshioka T."/>
            <person name="Toyoda A."/>
            <person name="Fujiyama A."/>
            <person name="Kaminuma E."/>
            <person name="Nakamura Y."/>
        </authorList>
    </citation>
    <scope>NUCLEOTIDE SEQUENCE [LARGE SCALE GENOMIC DNA]</scope>
    <source>
        <strain evidence="5">cv. Miyagawa wase</strain>
    </source>
</reference>
<keyword evidence="5" id="KW-1185">Reference proteome</keyword>
<comment type="caution">
    <text evidence="4">The sequence shown here is derived from an EMBL/GenBank/DDBJ whole genome shotgun (WGS) entry which is preliminary data.</text>
</comment>
<organism evidence="4 5">
    <name type="scientific">Citrus unshiu</name>
    <name type="common">Satsuma mandarin</name>
    <name type="synonym">Citrus nobilis var. unshiu</name>
    <dbReference type="NCBI Taxonomy" id="55188"/>
    <lineage>
        <taxon>Eukaryota</taxon>
        <taxon>Viridiplantae</taxon>
        <taxon>Streptophyta</taxon>
        <taxon>Embryophyta</taxon>
        <taxon>Tracheophyta</taxon>
        <taxon>Spermatophyta</taxon>
        <taxon>Magnoliopsida</taxon>
        <taxon>eudicotyledons</taxon>
        <taxon>Gunneridae</taxon>
        <taxon>Pentapetalae</taxon>
        <taxon>rosids</taxon>
        <taxon>malvids</taxon>
        <taxon>Sapindales</taxon>
        <taxon>Rutaceae</taxon>
        <taxon>Aurantioideae</taxon>
        <taxon>Citrus</taxon>
    </lineage>
</organism>
<dbReference type="AlphaFoldDB" id="A0A2H5PVL1"/>
<dbReference type="EMBL" id="BDQV01000137">
    <property type="protein sequence ID" value="GAY56410.1"/>
    <property type="molecule type" value="Genomic_DNA"/>
</dbReference>
<evidence type="ECO:0000256" key="2">
    <source>
        <dbReference type="ARBA" id="ARBA00023242"/>
    </source>
</evidence>
<proteinExistence type="predicted"/>
<gene>
    <name evidence="4" type="ORF">CUMW_171730</name>
</gene>
<evidence type="ECO:0008006" key="6">
    <source>
        <dbReference type="Google" id="ProtNLM"/>
    </source>
</evidence>
<accession>A0A2H5PVL1</accession>
<dbReference type="InterPro" id="IPR051992">
    <property type="entry name" value="OxStress_Response_Reg"/>
</dbReference>
<evidence type="ECO:0000256" key="1">
    <source>
        <dbReference type="ARBA" id="ARBA00004123"/>
    </source>
</evidence>
<name>A0A2H5PVL1_CITUN</name>
<evidence type="ECO:0000313" key="5">
    <source>
        <dbReference type="Proteomes" id="UP000236630"/>
    </source>
</evidence>
<protein>
    <recommendedName>
        <fullName evidence="6">Oxidative stress 3</fullName>
    </recommendedName>
</protein>
<dbReference type="STRING" id="55188.A0A2H5PVL1"/>
<evidence type="ECO:0000256" key="3">
    <source>
        <dbReference type="SAM" id="MobiDB-lite"/>
    </source>
</evidence>
<comment type="subcellular location">
    <subcellularLocation>
        <location evidence="1">Nucleus</location>
    </subcellularLocation>
</comment>
<keyword evidence="2" id="KW-0539">Nucleus</keyword>
<feature type="region of interest" description="Disordered" evidence="3">
    <location>
        <begin position="1"/>
        <end position="27"/>
    </location>
</feature>
<dbReference type="PANTHER" id="PTHR33172:SF104">
    <property type="entry name" value="OS02G0227100 PROTEIN"/>
    <property type="match status" value="1"/>
</dbReference>
<dbReference type="Proteomes" id="UP000236630">
    <property type="component" value="Unassembled WGS sequence"/>
</dbReference>
<sequence>MLLMETQAGHQKQLLMGQHGRYKHAKQLEKHSSWTIMEGHDQATSSSSSLEDSSATNGSSTSSSDLVDDASSTNSSSASSNSNNGPLFELSELMAQLPIKRGLSKYYQGKSQSFTSLSRAMSIEDLAKKETPYRKKMKSCRSYGGGLDIKATISKKNSSSRGSFSSLSCSSAGKRGSFQAAILRSSPIRYQEDDNILKPQMYGANLRKAFPKTMFLLRIAPETGFYLFNNT</sequence>
<dbReference type="PANTHER" id="PTHR33172">
    <property type="entry name" value="OS08G0516900 PROTEIN"/>
    <property type="match status" value="1"/>
</dbReference>
<dbReference type="GO" id="GO:0005634">
    <property type="term" value="C:nucleus"/>
    <property type="evidence" value="ECO:0007669"/>
    <property type="project" value="UniProtKB-SubCell"/>
</dbReference>
<dbReference type="GO" id="GO:0006950">
    <property type="term" value="P:response to stress"/>
    <property type="evidence" value="ECO:0007669"/>
    <property type="project" value="UniProtKB-ARBA"/>
</dbReference>